<dbReference type="AlphaFoldDB" id="A0A7Z9BYD4"/>
<evidence type="ECO:0000256" key="1">
    <source>
        <dbReference type="SAM" id="Phobius"/>
    </source>
</evidence>
<sequence length="53" mass="5772">MEGLIILVVVGGLFGAACATIAEKKNRDSQTWFWLGFVFGLFSLIILLCLPAK</sequence>
<protein>
    <submittedName>
        <fullName evidence="2">Transmembrane protein</fullName>
    </submittedName>
</protein>
<proteinExistence type="predicted"/>
<evidence type="ECO:0000313" key="3">
    <source>
        <dbReference type="Proteomes" id="UP000184550"/>
    </source>
</evidence>
<reference evidence="2" key="1">
    <citation type="submission" date="2019-10" db="EMBL/GenBank/DDBJ databases">
        <authorList>
            <consortium name="Genoscope - CEA"/>
            <person name="William W."/>
        </authorList>
    </citation>
    <scope>NUCLEOTIDE SEQUENCE [LARGE SCALE GENOMIC DNA]</scope>
    <source>
        <strain evidence="2">BBR_PRJEB10992</strain>
    </source>
</reference>
<accession>A0A7Z9BYD4</accession>
<keyword evidence="1 2" id="KW-0812">Transmembrane</keyword>
<keyword evidence="1" id="KW-0472">Membrane</keyword>
<keyword evidence="1" id="KW-1133">Transmembrane helix</keyword>
<keyword evidence="3" id="KW-1185">Reference proteome</keyword>
<dbReference type="EMBL" id="CZCU02000149">
    <property type="protein sequence ID" value="VXD21628.1"/>
    <property type="molecule type" value="Genomic_DNA"/>
</dbReference>
<name>A0A7Z9BYD4_9CYAN</name>
<feature type="transmembrane region" description="Helical" evidence="1">
    <location>
        <begin position="32"/>
        <end position="50"/>
    </location>
</feature>
<organism evidence="2 3">
    <name type="scientific">Planktothrix serta PCC 8927</name>
    <dbReference type="NCBI Taxonomy" id="671068"/>
    <lineage>
        <taxon>Bacteria</taxon>
        <taxon>Bacillati</taxon>
        <taxon>Cyanobacteriota</taxon>
        <taxon>Cyanophyceae</taxon>
        <taxon>Oscillatoriophycideae</taxon>
        <taxon>Oscillatoriales</taxon>
        <taxon>Microcoleaceae</taxon>
        <taxon>Planktothrix</taxon>
    </lineage>
</organism>
<evidence type="ECO:0000313" key="2">
    <source>
        <dbReference type="EMBL" id="VXD21628.1"/>
    </source>
</evidence>
<comment type="caution">
    <text evidence="2">The sequence shown here is derived from an EMBL/GenBank/DDBJ whole genome shotgun (WGS) entry which is preliminary data.</text>
</comment>
<gene>
    <name evidence="2" type="ORF">PL8927_720116</name>
</gene>
<dbReference type="Proteomes" id="UP000184550">
    <property type="component" value="Unassembled WGS sequence"/>
</dbReference>